<feature type="compositionally biased region" description="Low complexity" evidence="1">
    <location>
        <begin position="412"/>
        <end position="428"/>
    </location>
</feature>
<dbReference type="InterPro" id="IPR032151">
    <property type="entry name" value="CFAP61_N"/>
</dbReference>
<dbReference type="SUPFAM" id="SSF55729">
    <property type="entry name" value="Acyl-CoA N-acyltransferases (Nat)"/>
    <property type="match status" value="1"/>
</dbReference>
<feature type="compositionally biased region" description="Basic and acidic residues" evidence="1">
    <location>
        <begin position="269"/>
        <end position="278"/>
    </location>
</feature>
<feature type="compositionally biased region" description="Basic and acidic residues" evidence="1">
    <location>
        <begin position="394"/>
        <end position="403"/>
    </location>
</feature>
<feature type="region of interest" description="Disordered" evidence="1">
    <location>
        <begin position="267"/>
        <end position="355"/>
    </location>
</feature>
<dbReference type="KEGG" id="bfo:118421529"/>
<reference evidence="5" key="2">
    <citation type="submission" date="2025-08" db="UniProtKB">
        <authorList>
            <consortium name="RefSeq"/>
        </authorList>
    </citation>
    <scope>IDENTIFICATION</scope>
    <source>
        <strain evidence="5">S238N-H82</strain>
        <tissue evidence="5">Testes</tissue>
    </source>
</reference>
<feature type="domain" description="Cilia- and flagella-associated protein 61 N-terminal" evidence="2">
    <location>
        <begin position="16"/>
        <end position="267"/>
    </location>
</feature>
<feature type="domain" description="CFAP61 dimerisation" evidence="3">
    <location>
        <begin position="1131"/>
        <end position="1249"/>
    </location>
</feature>
<dbReference type="OrthoDB" id="382863at2759"/>
<dbReference type="PANTHER" id="PTHR21178">
    <property type="entry name" value="CILIA- AND FLAGELLA-ASSOCIATED PROTEIN 61"/>
    <property type="match status" value="1"/>
</dbReference>
<feature type="compositionally biased region" description="Low complexity" evidence="1">
    <location>
        <begin position="289"/>
        <end position="310"/>
    </location>
</feature>
<dbReference type="GO" id="GO:0120316">
    <property type="term" value="P:sperm flagellum assembly"/>
    <property type="evidence" value="ECO:0000318"/>
    <property type="project" value="GO_Central"/>
</dbReference>
<dbReference type="InterPro" id="IPR016181">
    <property type="entry name" value="Acyl_CoA_acyltransferase"/>
</dbReference>
<dbReference type="RefSeq" id="XP_035684742.1">
    <property type="nucleotide sequence ID" value="XM_035828849.1"/>
</dbReference>
<feature type="region of interest" description="Disordered" evidence="1">
    <location>
        <begin position="443"/>
        <end position="474"/>
    </location>
</feature>
<dbReference type="PANTHER" id="PTHR21178:SF8">
    <property type="entry name" value="CILIA- AND FLAGELLA-ASSOCIATED PROTEIN 61"/>
    <property type="match status" value="1"/>
</dbReference>
<evidence type="ECO:0000259" key="3">
    <source>
        <dbReference type="Pfam" id="PF23150"/>
    </source>
</evidence>
<evidence type="ECO:0000259" key="2">
    <source>
        <dbReference type="Pfam" id="PF16092"/>
    </source>
</evidence>
<evidence type="ECO:0000313" key="5">
    <source>
        <dbReference type="RefSeq" id="XP_035684742.1"/>
    </source>
</evidence>
<proteinExistence type="predicted"/>
<keyword evidence="4" id="KW-1185">Reference proteome</keyword>
<dbReference type="Gene3D" id="3.50.50.60">
    <property type="entry name" value="FAD/NAD(P)-binding domain"/>
    <property type="match status" value="2"/>
</dbReference>
<name>A0A9J7LKX4_BRAFL</name>
<feature type="compositionally biased region" description="Pro residues" evidence="1">
    <location>
        <begin position="465"/>
        <end position="474"/>
    </location>
</feature>
<evidence type="ECO:0000313" key="4">
    <source>
        <dbReference type="Proteomes" id="UP000001554"/>
    </source>
</evidence>
<dbReference type="InterPro" id="IPR036188">
    <property type="entry name" value="FAD/NAD-bd_sf"/>
</dbReference>
<dbReference type="SUPFAM" id="SSF51905">
    <property type="entry name" value="FAD/NAD(P)-binding domain"/>
    <property type="match status" value="1"/>
</dbReference>
<dbReference type="InterPro" id="IPR038884">
    <property type="entry name" value="CFAP61"/>
</dbReference>
<protein>
    <submittedName>
        <fullName evidence="5">Cilia- and flagella-associated protein 61-like</fullName>
    </submittedName>
</protein>
<dbReference type="Pfam" id="PF23150">
    <property type="entry name" value="CFAP61_dimer"/>
    <property type="match status" value="1"/>
</dbReference>
<dbReference type="Proteomes" id="UP000001554">
    <property type="component" value="Chromosome 1"/>
</dbReference>
<organism evidence="4 5">
    <name type="scientific">Branchiostoma floridae</name>
    <name type="common">Florida lancelet</name>
    <name type="synonym">Amphioxus</name>
    <dbReference type="NCBI Taxonomy" id="7739"/>
    <lineage>
        <taxon>Eukaryota</taxon>
        <taxon>Metazoa</taxon>
        <taxon>Chordata</taxon>
        <taxon>Cephalochordata</taxon>
        <taxon>Leptocardii</taxon>
        <taxon>Amphioxiformes</taxon>
        <taxon>Branchiostomatidae</taxon>
        <taxon>Branchiostoma</taxon>
    </lineage>
</organism>
<accession>A0A9J7LKX4</accession>
<reference evidence="4" key="1">
    <citation type="journal article" date="2020" name="Nat. Ecol. Evol.">
        <title>Deeply conserved synteny resolves early events in vertebrate evolution.</title>
        <authorList>
            <person name="Simakov O."/>
            <person name="Marletaz F."/>
            <person name="Yue J.X."/>
            <person name="O'Connell B."/>
            <person name="Jenkins J."/>
            <person name="Brandt A."/>
            <person name="Calef R."/>
            <person name="Tung C.H."/>
            <person name="Huang T.K."/>
            <person name="Schmutz J."/>
            <person name="Satoh N."/>
            <person name="Yu J.K."/>
            <person name="Putnam N.H."/>
            <person name="Green R.E."/>
            <person name="Rokhsar D.S."/>
        </authorList>
    </citation>
    <scope>NUCLEOTIDE SEQUENCE [LARGE SCALE GENOMIC DNA]</scope>
    <source>
        <strain evidence="4">S238N-H82</strain>
    </source>
</reference>
<dbReference type="GO" id="GO:0036126">
    <property type="term" value="C:sperm flagellum"/>
    <property type="evidence" value="ECO:0000318"/>
    <property type="project" value="GO_Central"/>
</dbReference>
<feature type="region of interest" description="Disordered" evidence="1">
    <location>
        <begin position="394"/>
        <end position="428"/>
    </location>
</feature>
<evidence type="ECO:0000256" key="1">
    <source>
        <dbReference type="SAM" id="MobiDB-lite"/>
    </source>
</evidence>
<dbReference type="OMA" id="RWNEGQI"/>
<gene>
    <name evidence="5" type="primary">LOC118421529</name>
</gene>
<dbReference type="InterPro" id="IPR056299">
    <property type="entry name" value="CFAP61_dimer"/>
</dbReference>
<sequence>MTSVSSPGGPTEVINARRTESLDAPRIEQLSTSATEQLFGRVNVVSVIEKANLAVTLCNEQDDILGHAALYDYPNTSEADQAEWQQWLSQNYDTADCTPLNSLFVHYFVARKEYAHGCAQEIIRTIFNAVPDLHFCFLVVPQGVFPEPALSAIFKPMEKTEDAKGPDGCSIFVSHRHEQAPVLHVRKARVEDHDDLTPIFNRQSDVLSTKYGDYFLAELIEAQDDNNHCVIAEVEGTAIGFMSVSNEVNTSLLAECFELGPFHGLCQPHPDDILEPPREPTPPPDVPEPSETAPTTADQRPSSAASQASAKSKRSETAMTGEISEATKADAPEKAAAPSPAGSVTGTPLAGKRSSKGSIADVIVIVTMTTGTCRIPVNSVVLCHPIREHRRCLRAEGQAKTERGSYGGKNMSAPSHSSSSLLSESSRATSVMSEASKVGSVKSAVSRAELAPPTTAPDQRSPSPGVEPPSLPPRFTPMYKGGSNAFCIHLFCIDERFEMRSQDFLPYIFSLFPDKDFVVMTVPHLVPEFPLLQNFVRVTPRVPSILAEELYVFHRAGLLKDFVVRPATSEDTPGVEGLVQSVEGREQLLKDLQQYNEARRDPDGTEIQTYVGVSQQQVVGVAILRREENVEYIRSHYNVEDFIYYNHHARSEHGHIHHLALNPIFQHYSKHFLKEVLRLSHKSCLYYPIYPPYAAKETQAHHSLITALNEMVPVRARRQITYPLERLGINAPSHRVSKLQECYAVNHINRKLTLEPKVTINARIVVVGASDVGLSYLETLAFCPHLRFNNITLVSTHGLPGEMAPDNLRDNLMGKSHCYLHQDHSLTSLRSWVNVVFGKMVAINRQTKHVIVAGGTKVPYDHLVLCTGQQYQVPAPTGADITQEEMTNATLPNSPHRRFLGEGPRNVLTVNDGHDAASVLHTLRYDFLNAEGQLIVYGNTLDAYTCVQTVLALGVSGSRIHLVEPPLKPHEPTCFNNPPVEQGVRSELAQAGVQVHSGYFLAQWNDGMGGDQVQSASFTSKAAPLRLECSFFLSFFQKMVDYDAFKAANDACLVYDGKLVIDSTFHTNDSCIRAAGPLTKFARRYHADQWTHANFFSKEVGFQLAANMLHLFDPTLENELPPTPEMDQLIPMYDSAKIQAAVLPGGVNYLHVGKPNLKVPLDTYMSSGDYGRELVTGSVEGGDFFRLHVNQYRTVETITCYSKQPIENTNLICLYGVHERYLNNLVSRFDEGLLKDFYSYFREPWCLAIFHDRFADFRHEVREILLNRPTSDEESLEEQVRQMIDEDMVLSKEQRRHLVDNFKDSGAKRSVETRLLSYLSYNYYHLPMYAKPGMV</sequence>
<dbReference type="GeneID" id="118421529"/>
<dbReference type="Pfam" id="PF16092">
    <property type="entry name" value="CFAP61_N"/>
    <property type="match status" value="1"/>
</dbReference>